<keyword evidence="3 5" id="KW-1133">Transmembrane helix</keyword>
<comment type="subcellular location">
    <subcellularLocation>
        <location evidence="5">Cell membrane</location>
        <topology evidence="5">Multi-pass membrane protein</topology>
    </subcellularLocation>
    <subcellularLocation>
        <location evidence="1">Membrane</location>
        <topology evidence="1">Multi-pass membrane protein</topology>
    </subcellularLocation>
</comment>
<evidence type="ECO:0000256" key="1">
    <source>
        <dbReference type="ARBA" id="ARBA00004141"/>
    </source>
</evidence>
<evidence type="ECO:0000313" key="6">
    <source>
        <dbReference type="EMBL" id="MDJ1157943.1"/>
    </source>
</evidence>
<dbReference type="Pfam" id="PF01925">
    <property type="entry name" value="TauE"/>
    <property type="match status" value="1"/>
</dbReference>
<keyword evidence="5" id="KW-1003">Cell membrane</keyword>
<gene>
    <name evidence="6" type="ORF">QNA08_06810</name>
</gene>
<dbReference type="EMBL" id="JASJEV010000003">
    <property type="protein sequence ID" value="MDJ1157943.1"/>
    <property type="molecule type" value="Genomic_DNA"/>
</dbReference>
<proteinExistence type="inferred from homology"/>
<dbReference type="Proteomes" id="UP001321492">
    <property type="component" value="Unassembled WGS sequence"/>
</dbReference>
<evidence type="ECO:0000313" key="7">
    <source>
        <dbReference type="Proteomes" id="UP001321492"/>
    </source>
</evidence>
<protein>
    <recommendedName>
        <fullName evidence="5">Probable membrane transporter protein</fullName>
    </recommendedName>
</protein>
<sequence length="203" mass="20659">MLSGDLALYIALGFTAQLIDGALGMAYSLIATSALLALGTPPAFASASVHAAETVTTGLAGASHAWHRNIDWSVVGRLAPAGVIGGIIGAHVLTELPEGMVRIFVTFYLMAMTLSIVRCLLTGRTGNREILATVPIGLGSGFLDAIGGGGWGPLANSALIARGDRPRHSIGSVGLSEFFVTVAISATFVATLDPPNTGASWSG</sequence>
<dbReference type="InterPro" id="IPR002781">
    <property type="entry name" value="TM_pro_TauE-like"/>
</dbReference>
<feature type="transmembrane region" description="Helical" evidence="5">
    <location>
        <begin position="74"/>
        <end position="93"/>
    </location>
</feature>
<dbReference type="InterPro" id="IPR051598">
    <property type="entry name" value="TSUP/Inactive_protease-like"/>
</dbReference>
<evidence type="ECO:0000256" key="2">
    <source>
        <dbReference type="ARBA" id="ARBA00022692"/>
    </source>
</evidence>
<comment type="caution">
    <text evidence="6">The sequence shown here is derived from an EMBL/GenBank/DDBJ whole genome shotgun (WGS) entry which is preliminary data.</text>
</comment>
<evidence type="ECO:0000256" key="4">
    <source>
        <dbReference type="ARBA" id="ARBA00023136"/>
    </source>
</evidence>
<name>A0ABT7AF18_9HYPH</name>
<dbReference type="PANTHER" id="PTHR43701:SF12">
    <property type="entry name" value="MEMBRANE TRANSPORTER PROTEIN YTNM-RELATED"/>
    <property type="match status" value="1"/>
</dbReference>
<keyword evidence="4 5" id="KW-0472">Membrane</keyword>
<evidence type="ECO:0000256" key="5">
    <source>
        <dbReference type="RuleBase" id="RU363041"/>
    </source>
</evidence>
<feature type="transmembrane region" description="Helical" evidence="5">
    <location>
        <begin position="99"/>
        <end position="121"/>
    </location>
</feature>
<accession>A0ABT7AF18</accession>
<evidence type="ECO:0000256" key="3">
    <source>
        <dbReference type="ARBA" id="ARBA00022989"/>
    </source>
</evidence>
<keyword evidence="7" id="KW-1185">Reference proteome</keyword>
<keyword evidence="2 5" id="KW-0812">Transmembrane</keyword>
<dbReference type="PANTHER" id="PTHR43701">
    <property type="entry name" value="MEMBRANE TRANSPORTER PROTEIN MJ0441-RELATED"/>
    <property type="match status" value="1"/>
</dbReference>
<comment type="similarity">
    <text evidence="5">Belongs to the 4-toluene sulfonate uptake permease (TSUP) (TC 2.A.102) family.</text>
</comment>
<dbReference type="RefSeq" id="WP_283739933.1">
    <property type="nucleotide sequence ID" value="NZ_JASJEV010000003.1"/>
</dbReference>
<feature type="transmembrane region" description="Helical" evidence="5">
    <location>
        <begin position="6"/>
        <end position="30"/>
    </location>
</feature>
<reference evidence="6 7" key="1">
    <citation type="submission" date="2023-05" db="EMBL/GenBank/DDBJ databases">
        <title>Chelatococcus sp. nov., a moderately thermophilic bacterium isolated from hot spring microbial mat.</title>
        <authorList>
            <person name="Hu C.-J."/>
            <person name="Li W.-J."/>
        </authorList>
    </citation>
    <scope>NUCLEOTIDE SEQUENCE [LARGE SCALE GENOMIC DNA]</scope>
    <source>
        <strain evidence="6 7">SYSU G07232</strain>
    </source>
</reference>
<organism evidence="6 7">
    <name type="scientific">Chelatococcus albus</name>
    <dbReference type="NCBI Taxonomy" id="3047466"/>
    <lineage>
        <taxon>Bacteria</taxon>
        <taxon>Pseudomonadati</taxon>
        <taxon>Pseudomonadota</taxon>
        <taxon>Alphaproteobacteria</taxon>
        <taxon>Hyphomicrobiales</taxon>
        <taxon>Chelatococcaceae</taxon>
        <taxon>Chelatococcus</taxon>
    </lineage>
</organism>